<reference evidence="1" key="1">
    <citation type="submission" date="2018-02" db="EMBL/GenBank/DDBJ databases">
        <title>Rhizophora mucronata_Transcriptome.</title>
        <authorList>
            <person name="Meera S.P."/>
            <person name="Sreeshan A."/>
            <person name="Augustine A."/>
        </authorList>
    </citation>
    <scope>NUCLEOTIDE SEQUENCE</scope>
    <source>
        <tissue evidence="1">Leaf</tissue>
    </source>
</reference>
<proteinExistence type="predicted"/>
<dbReference type="AlphaFoldDB" id="A0A2P2NN94"/>
<evidence type="ECO:0000313" key="1">
    <source>
        <dbReference type="EMBL" id="MBX43988.1"/>
    </source>
</evidence>
<accession>A0A2P2NN94</accession>
<protein>
    <submittedName>
        <fullName evidence="1">Uncharacterized protein</fullName>
    </submittedName>
</protein>
<dbReference type="EMBL" id="GGEC01063504">
    <property type="protein sequence ID" value="MBX43988.1"/>
    <property type="molecule type" value="Transcribed_RNA"/>
</dbReference>
<name>A0A2P2NN94_RHIMU</name>
<organism evidence="1">
    <name type="scientific">Rhizophora mucronata</name>
    <name type="common">Asiatic mangrove</name>
    <dbReference type="NCBI Taxonomy" id="61149"/>
    <lineage>
        <taxon>Eukaryota</taxon>
        <taxon>Viridiplantae</taxon>
        <taxon>Streptophyta</taxon>
        <taxon>Embryophyta</taxon>
        <taxon>Tracheophyta</taxon>
        <taxon>Spermatophyta</taxon>
        <taxon>Magnoliopsida</taxon>
        <taxon>eudicotyledons</taxon>
        <taxon>Gunneridae</taxon>
        <taxon>Pentapetalae</taxon>
        <taxon>rosids</taxon>
        <taxon>fabids</taxon>
        <taxon>Malpighiales</taxon>
        <taxon>Rhizophoraceae</taxon>
        <taxon>Rhizophora</taxon>
    </lineage>
</organism>
<sequence length="26" mass="3336">MIFHHKDRIRRRKKIKIFITQICILQ</sequence>